<feature type="domain" description="TIR" evidence="2">
    <location>
        <begin position="5"/>
        <end position="154"/>
    </location>
</feature>
<evidence type="ECO:0000259" key="2">
    <source>
        <dbReference type="PROSITE" id="PS50104"/>
    </source>
</evidence>
<reference evidence="3" key="1">
    <citation type="submission" date="2013-07" db="EMBL/GenBank/DDBJ databases">
        <title>The genome of Eucalyptus grandis.</title>
        <authorList>
            <person name="Schmutz J."/>
            <person name="Hayes R."/>
            <person name="Myburg A."/>
            <person name="Tuskan G."/>
            <person name="Grattapaglia D."/>
            <person name="Rokhsar D.S."/>
        </authorList>
    </citation>
    <scope>NUCLEOTIDE SEQUENCE</scope>
    <source>
        <tissue evidence="3">Leaf extractions</tissue>
    </source>
</reference>
<dbReference type="Gramene" id="KCW63645">
    <property type="protein sequence ID" value="KCW63645"/>
    <property type="gene ID" value="EUGRSUZ_G01283"/>
</dbReference>
<name>A0A059BD86_EUCGR</name>
<evidence type="ECO:0000256" key="1">
    <source>
        <dbReference type="ARBA" id="ARBA00023027"/>
    </source>
</evidence>
<dbReference type="AlphaFoldDB" id="A0A059BD86"/>
<dbReference type="SMART" id="SM00255">
    <property type="entry name" value="TIR"/>
    <property type="match status" value="1"/>
</dbReference>
<dbReference type="InParanoid" id="A0A059BD86"/>
<organism evidence="3">
    <name type="scientific">Eucalyptus grandis</name>
    <name type="common">Flooded gum</name>
    <dbReference type="NCBI Taxonomy" id="71139"/>
    <lineage>
        <taxon>Eukaryota</taxon>
        <taxon>Viridiplantae</taxon>
        <taxon>Streptophyta</taxon>
        <taxon>Embryophyta</taxon>
        <taxon>Tracheophyta</taxon>
        <taxon>Spermatophyta</taxon>
        <taxon>Magnoliopsida</taxon>
        <taxon>eudicotyledons</taxon>
        <taxon>Gunneridae</taxon>
        <taxon>Pentapetalae</taxon>
        <taxon>rosids</taxon>
        <taxon>malvids</taxon>
        <taxon>Myrtales</taxon>
        <taxon>Myrtaceae</taxon>
        <taxon>Myrtoideae</taxon>
        <taxon>Eucalypteae</taxon>
        <taxon>Eucalyptus</taxon>
    </lineage>
</organism>
<protein>
    <recommendedName>
        <fullName evidence="2">TIR domain-containing protein</fullName>
    </recommendedName>
</protein>
<dbReference type="Gene3D" id="3.40.50.10140">
    <property type="entry name" value="Toll/interleukin-1 receptor homology (TIR) domain"/>
    <property type="match status" value="1"/>
</dbReference>
<dbReference type="PANTHER" id="PTHR32009">
    <property type="entry name" value="TMV RESISTANCE PROTEIN N-LIKE"/>
    <property type="match status" value="1"/>
</dbReference>
<feature type="non-terminal residue" evidence="3">
    <location>
        <position position="1"/>
    </location>
</feature>
<proteinExistence type="predicted"/>
<accession>A0A059BD86</accession>
<dbReference type="GO" id="GO:0007165">
    <property type="term" value="P:signal transduction"/>
    <property type="evidence" value="ECO:0000318"/>
    <property type="project" value="GO_Central"/>
</dbReference>
<evidence type="ECO:0000313" key="3">
    <source>
        <dbReference type="EMBL" id="KCW63645.1"/>
    </source>
</evidence>
<gene>
    <name evidence="3" type="ORF">EUGRSUZ_G01283</name>
</gene>
<dbReference type="STRING" id="71139.A0A059BD86"/>
<dbReference type="SUPFAM" id="SSF52200">
    <property type="entry name" value="Toll/Interleukin receptor TIR domain"/>
    <property type="match status" value="1"/>
</dbReference>
<dbReference type="PROSITE" id="PS50104">
    <property type="entry name" value="TIR"/>
    <property type="match status" value="1"/>
</dbReference>
<dbReference type="GO" id="GO:0005634">
    <property type="term" value="C:nucleus"/>
    <property type="evidence" value="ECO:0000318"/>
    <property type="project" value="GO_Central"/>
</dbReference>
<keyword evidence="1" id="KW-0520">NAD</keyword>
<dbReference type="EMBL" id="KK198759">
    <property type="protein sequence ID" value="KCW63645.1"/>
    <property type="molecule type" value="Genomic_DNA"/>
</dbReference>
<dbReference type="InterPro" id="IPR035897">
    <property type="entry name" value="Toll_tir_struct_dom_sf"/>
</dbReference>
<dbReference type="InterPro" id="IPR000157">
    <property type="entry name" value="TIR_dom"/>
</dbReference>
<dbReference type="PANTHER" id="PTHR32009:SF160">
    <property type="entry name" value="DISEASE RESISTANCE PROTEIN (TIR-NBS-LRR CLASS)"/>
    <property type="match status" value="1"/>
</dbReference>
<dbReference type="Pfam" id="PF01582">
    <property type="entry name" value="TIR"/>
    <property type="match status" value="1"/>
</dbReference>
<sequence>QRSPGVYGVFISYKQNDMLHTVSHLKGALERRGIRTFVDFTLDGGVQFQREINDVIEQSEIAVVVASQSYHFSPWCLNELVKILECQKKGGLILLPIFWGINARELREQSILFMENIGQGEKGFKQDNPHQIQRWRDALRALGMIKGWSASARY</sequence>